<dbReference type="SUPFAM" id="SSF48452">
    <property type="entry name" value="TPR-like"/>
    <property type="match status" value="1"/>
</dbReference>
<feature type="domain" description="CHAT" evidence="3">
    <location>
        <begin position="551"/>
        <end position="815"/>
    </location>
</feature>
<keyword evidence="2" id="KW-0732">Signal</keyword>
<dbReference type="Pfam" id="PF12770">
    <property type="entry name" value="CHAT"/>
    <property type="match status" value="1"/>
</dbReference>
<reference evidence="5" key="1">
    <citation type="journal article" date="2020" name="Int. J. Syst. Evol. Microbiol.">
        <title>Alteromonas alba sp. nov., a marine bacterium isolated from the seawater of the West Pacific Ocean.</title>
        <authorList>
            <person name="Sun C."/>
            <person name="Wu Y.-H."/>
            <person name="Xamxidin M."/>
            <person name="Cheng H."/>
            <person name="Xu X.-W."/>
        </authorList>
    </citation>
    <scope>NUCLEOTIDE SEQUENCE [LARGE SCALE GENOMIC DNA]</scope>
    <source>
        <strain evidence="5">190</strain>
    </source>
</reference>
<dbReference type="InterPro" id="IPR019734">
    <property type="entry name" value="TPR_rpt"/>
</dbReference>
<dbReference type="EMBL" id="PVNP01000204">
    <property type="protein sequence ID" value="PRO71542.1"/>
    <property type="molecule type" value="Genomic_DNA"/>
</dbReference>
<accession>A0A2S9V511</accession>
<proteinExistence type="predicted"/>
<dbReference type="InterPro" id="IPR024983">
    <property type="entry name" value="CHAT_dom"/>
</dbReference>
<evidence type="ECO:0000256" key="1">
    <source>
        <dbReference type="PROSITE-ProRule" id="PRU00339"/>
    </source>
</evidence>
<dbReference type="Pfam" id="PF13181">
    <property type="entry name" value="TPR_8"/>
    <property type="match status" value="1"/>
</dbReference>
<feature type="chain" id="PRO_5015510179" description="CHAT domain-containing protein" evidence="2">
    <location>
        <begin position="26"/>
        <end position="817"/>
    </location>
</feature>
<name>A0A2S9V511_9ALTE</name>
<keyword evidence="5" id="KW-1185">Reference proteome</keyword>
<evidence type="ECO:0000313" key="5">
    <source>
        <dbReference type="Proteomes" id="UP000238949"/>
    </source>
</evidence>
<gene>
    <name evidence="4" type="ORF">C6Y40_21620</name>
</gene>
<dbReference type="SMART" id="SM00028">
    <property type="entry name" value="TPR"/>
    <property type="match status" value="2"/>
</dbReference>
<dbReference type="PROSITE" id="PS51257">
    <property type="entry name" value="PROKAR_LIPOPROTEIN"/>
    <property type="match status" value="1"/>
</dbReference>
<feature type="repeat" description="TPR" evidence="1">
    <location>
        <begin position="331"/>
        <end position="364"/>
    </location>
</feature>
<keyword evidence="1" id="KW-0802">TPR repeat</keyword>
<evidence type="ECO:0000313" key="4">
    <source>
        <dbReference type="EMBL" id="PRO71542.1"/>
    </source>
</evidence>
<dbReference type="PANTHER" id="PTHR10098:SF108">
    <property type="entry name" value="TETRATRICOPEPTIDE REPEAT PROTEIN 28"/>
    <property type="match status" value="1"/>
</dbReference>
<dbReference type="AlphaFoldDB" id="A0A2S9V511"/>
<dbReference type="Gene3D" id="1.25.40.10">
    <property type="entry name" value="Tetratricopeptide repeat domain"/>
    <property type="match status" value="1"/>
</dbReference>
<feature type="signal peptide" evidence="2">
    <location>
        <begin position="1"/>
        <end position="25"/>
    </location>
</feature>
<dbReference type="Proteomes" id="UP000238949">
    <property type="component" value="Unassembled WGS sequence"/>
</dbReference>
<evidence type="ECO:0000256" key="2">
    <source>
        <dbReference type="SAM" id="SignalP"/>
    </source>
</evidence>
<protein>
    <recommendedName>
        <fullName evidence="3">CHAT domain-containing protein</fullName>
    </recommendedName>
</protein>
<dbReference type="PROSITE" id="PS50005">
    <property type="entry name" value="TPR"/>
    <property type="match status" value="1"/>
</dbReference>
<dbReference type="InterPro" id="IPR011990">
    <property type="entry name" value="TPR-like_helical_dom_sf"/>
</dbReference>
<dbReference type="PANTHER" id="PTHR10098">
    <property type="entry name" value="RAPSYN-RELATED"/>
    <property type="match status" value="1"/>
</dbReference>
<organism evidence="4 5">
    <name type="scientific">Alteromonas alba</name>
    <dbReference type="NCBI Taxonomy" id="2079529"/>
    <lineage>
        <taxon>Bacteria</taxon>
        <taxon>Pseudomonadati</taxon>
        <taxon>Pseudomonadota</taxon>
        <taxon>Gammaproteobacteria</taxon>
        <taxon>Alteromonadales</taxon>
        <taxon>Alteromonadaceae</taxon>
        <taxon>Alteromonas/Salinimonas group</taxon>
        <taxon>Alteromonas</taxon>
    </lineage>
</organism>
<sequence length="817" mass="89698">MIAVRRILLLAIAIFVAGCTSNVTRSTLSGDYKTLADEGQQTPELLSLPTNELWAYCQSFVKSRVFTPIDGCFNELDKRFEDADDTLLYMVQGWFDTQFIAPGAFGEGMLTELKLEAAMARGNIKNTESLANSLYNLTTTYAYPLAVTNNDYAERYPQIAGYDESGYSNIYRLKHQVLALGTLGLMAARNNEPELASRYASEIAAIDASSTNAAQWRLPQAKALWLGRIYLTLGDFEKAYQASIIEKNAMYEFLDGLTTALDVIGPIMYAAMVDAYGDTDYKTALNFTAEFEPRFMRHQAELETGRLAAAQEGYQAIINEPKVKGFGTVYWQALYGLGRIADLQGNNSQAINYYQRAIEVIERQRKSMDTEAGRIGFVNDKQAVYGDMVSLLVKEQRFNEAYNYVERAKARALVDLLATKQRFGSQLPPAAEQALTSLQSIEQQALVNDSGITNEATRGIAVQLKVIEQTTPQLASLLTVSPPSLSSIQNRLGKQETLLLYFFSQGRQPELFAFVVTASSIAVHSQPLPALEESITALRDAINRGDGDAWQKEAAQLYSHLIAPVANELNAAGTLTVVPHGALHYLPFTILTAPDGRLLGEQFNLRLLPAASVLQFVDEKVAGEQLLALANPDLNAPELDLPGAQREAQQISKLWPQSQIYSRTQASESLLKQQSANFQIIHLASHGVFNPDAPLQSRLFLAADAANDGMLTVPEIYDLNLDANLVVLSACETGLGDISAGDDLVGLNRGFLFAGANGIVSSLWQVPDEATSYLMSRFYTYLQSEAPSSALAAAQQDTRALYPHPFYWAAFQLTGGQ</sequence>
<comment type="caution">
    <text evidence="4">The sequence shown here is derived from an EMBL/GenBank/DDBJ whole genome shotgun (WGS) entry which is preliminary data.</text>
</comment>
<evidence type="ECO:0000259" key="3">
    <source>
        <dbReference type="Pfam" id="PF12770"/>
    </source>
</evidence>